<evidence type="ECO:0000256" key="1">
    <source>
        <dbReference type="SAM" id="SignalP"/>
    </source>
</evidence>
<feature type="signal peptide" evidence="1">
    <location>
        <begin position="1"/>
        <end position="19"/>
    </location>
</feature>
<evidence type="ECO:0000313" key="3">
    <source>
        <dbReference type="Proteomes" id="UP001626550"/>
    </source>
</evidence>
<name>A0ABD2Q3K8_9PLAT</name>
<comment type="caution">
    <text evidence="2">The sequence shown here is derived from an EMBL/GenBank/DDBJ whole genome shotgun (WGS) entry which is preliminary data.</text>
</comment>
<dbReference type="AlphaFoldDB" id="A0ABD2Q3K8"/>
<keyword evidence="1" id="KW-0732">Signal</keyword>
<accession>A0ABD2Q3K8</accession>
<sequence>MKLVAILLLSAVALLAVETRVIRPSRELTKDDIHMHNYEDLMCETEEQEKEFDSLKSQLASGLNSIRYIQDDPVMVDYEMYGTMMNEMDKFPGKYARLIGDQERIIYRTEDEEMKAKSMENIKQIKSHLRDFTTDVLKGASAIFARRGPIPSIAEYHNYTMTLISKILEKHEQIVAQLKRKFGQ</sequence>
<reference evidence="2 3" key="1">
    <citation type="submission" date="2024-11" db="EMBL/GenBank/DDBJ databases">
        <title>Adaptive evolution of stress response genes in parasites aligns with host niche diversity.</title>
        <authorList>
            <person name="Hahn C."/>
            <person name="Resl P."/>
        </authorList>
    </citation>
    <scope>NUCLEOTIDE SEQUENCE [LARGE SCALE GENOMIC DNA]</scope>
    <source>
        <strain evidence="2">EGGRZ-B1_66</strain>
        <tissue evidence="2">Body</tissue>
    </source>
</reference>
<dbReference type="Proteomes" id="UP001626550">
    <property type="component" value="Unassembled WGS sequence"/>
</dbReference>
<evidence type="ECO:0000313" key="2">
    <source>
        <dbReference type="EMBL" id="KAL3314180.1"/>
    </source>
</evidence>
<feature type="chain" id="PRO_5044789146" evidence="1">
    <location>
        <begin position="20"/>
        <end position="184"/>
    </location>
</feature>
<organism evidence="2 3">
    <name type="scientific">Cichlidogyrus casuarinus</name>
    <dbReference type="NCBI Taxonomy" id="1844966"/>
    <lineage>
        <taxon>Eukaryota</taxon>
        <taxon>Metazoa</taxon>
        <taxon>Spiralia</taxon>
        <taxon>Lophotrochozoa</taxon>
        <taxon>Platyhelminthes</taxon>
        <taxon>Monogenea</taxon>
        <taxon>Monopisthocotylea</taxon>
        <taxon>Dactylogyridea</taxon>
        <taxon>Ancyrocephalidae</taxon>
        <taxon>Cichlidogyrus</taxon>
    </lineage>
</organism>
<gene>
    <name evidence="2" type="ORF">Ciccas_007202</name>
</gene>
<keyword evidence="3" id="KW-1185">Reference proteome</keyword>
<protein>
    <submittedName>
        <fullName evidence="2">Uncharacterized protein</fullName>
    </submittedName>
</protein>
<proteinExistence type="predicted"/>
<dbReference type="EMBL" id="JBJKFK010001074">
    <property type="protein sequence ID" value="KAL3314180.1"/>
    <property type="molecule type" value="Genomic_DNA"/>
</dbReference>